<evidence type="ECO:0000313" key="3">
    <source>
        <dbReference type="Proteomes" id="UP000053477"/>
    </source>
</evidence>
<dbReference type="AlphaFoldDB" id="A0A0H2RF02"/>
<dbReference type="EMBL" id="KQ086105">
    <property type="protein sequence ID" value="KLO08118.1"/>
    <property type="molecule type" value="Genomic_DNA"/>
</dbReference>
<feature type="region of interest" description="Disordered" evidence="1">
    <location>
        <begin position="1"/>
        <end position="25"/>
    </location>
</feature>
<feature type="region of interest" description="Disordered" evidence="1">
    <location>
        <begin position="103"/>
        <end position="133"/>
    </location>
</feature>
<gene>
    <name evidence="2" type="ORF">SCHPADRAFT_620388</name>
</gene>
<dbReference type="InParanoid" id="A0A0H2RF02"/>
<accession>A0A0H2RF02</accession>
<feature type="compositionally biased region" description="Basic and acidic residues" evidence="1">
    <location>
        <begin position="105"/>
        <end position="115"/>
    </location>
</feature>
<evidence type="ECO:0000256" key="1">
    <source>
        <dbReference type="SAM" id="MobiDB-lite"/>
    </source>
</evidence>
<sequence length="200" mass="22147">MSGACSLPVTEAPTPSRTRTSHQEIKSVGRASLGVSMKIFQPGPNGYPKPSFSHFDLRASSRNNVSPCVTMSDDRFSLGLLVKRTRALEARPLNAHSHLGSRMNVRRETKHRSPQDNEGVAANHTRTFRTPTNLAENKSLFPSLTGSWPRAVLHSIASKAPFSTSAYMRIIHTHIYSSTGRACRHPPRTLQETDHIRPVD</sequence>
<keyword evidence="3" id="KW-1185">Reference proteome</keyword>
<dbReference type="Proteomes" id="UP000053477">
    <property type="component" value="Unassembled WGS sequence"/>
</dbReference>
<name>A0A0H2RF02_9AGAM</name>
<reference evidence="2 3" key="1">
    <citation type="submission" date="2015-04" db="EMBL/GenBank/DDBJ databases">
        <title>Complete genome sequence of Schizopora paradoxa KUC8140, a cosmopolitan wood degrader in East Asia.</title>
        <authorList>
            <consortium name="DOE Joint Genome Institute"/>
            <person name="Min B."/>
            <person name="Park H."/>
            <person name="Jang Y."/>
            <person name="Kim J.-J."/>
            <person name="Kim K.H."/>
            <person name="Pangilinan J."/>
            <person name="Lipzen A."/>
            <person name="Riley R."/>
            <person name="Grigoriev I.V."/>
            <person name="Spatafora J.W."/>
            <person name="Choi I.-G."/>
        </authorList>
    </citation>
    <scope>NUCLEOTIDE SEQUENCE [LARGE SCALE GENOMIC DNA]</scope>
    <source>
        <strain evidence="2 3">KUC8140</strain>
    </source>
</reference>
<proteinExistence type="predicted"/>
<evidence type="ECO:0000313" key="2">
    <source>
        <dbReference type="EMBL" id="KLO08118.1"/>
    </source>
</evidence>
<feature type="compositionally biased region" description="Polar residues" evidence="1">
    <location>
        <begin position="124"/>
        <end position="133"/>
    </location>
</feature>
<organism evidence="2 3">
    <name type="scientific">Schizopora paradoxa</name>
    <dbReference type="NCBI Taxonomy" id="27342"/>
    <lineage>
        <taxon>Eukaryota</taxon>
        <taxon>Fungi</taxon>
        <taxon>Dikarya</taxon>
        <taxon>Basidiomycota</taxon>
        <taxon>Agaricomycotina</taxon>
        <taxon>Agaricomycetes</taxon>
        <taxon>Hymenochaetales</taxon>
        <taxon>Schizoporaceae</taxon>
        <taxon>Schizopora</taxon>
    </lineage>
</organism>
<protein>
    <submittedName>
        <fullName evidence="2">Uncharacterized protein</fullName>
    </submittedName>
</protein>
<feature type="region of interest" description="Disordered" evidence="1">
    <location>
        <begin position="180"/>
        <end position="200"/>
    </location>
</feature>
<feature type="compositionally biased region" description="Basic and acidic residues" evidence="1">
    <location>
        <begin position="191"/>
        <end position="200"/>
    </location>
</feature>